<organism evidence="1 2">
    <name type="scientific">Araneus ventricosus</name>
    <name type="common">Orbweaver spider</name>
    <name type="synonym">Epeira ventricosa</name>
    <dbReference type="NCBI Taxonomy" id="182803"/>
    <lineage>
        <taxon>Eukaryota</taxon>
        <taxon>Metazoa</taxon>
        <taxon>Ecdysozoa</taxon>
        <taxon>Arthropoda</taxon>
        <taxon>Chelicerata</taxon>
        <taxon>Arachnida</taxon>
        <taxon>Araneae</taxon>
        <taxon>Araneomorphae</taxon>
        <taxon>Entelegynae</taxon>
        <taxon>Araneoidea</taxon>
        <taxon>Araneidae</taxon>
        <taxon>Araneus</taxon>
    </lineage>
</organism>
<name>A0A4Y2GDP4_ARAVE</name>
<dbReference type="Proteomes" id="UP000499080">
    <property type="component" value="Unassembled WGS sequence"/>
</dbReference>
<dbReference type="AlphaFoldDB" id="A0A4Y2GDP4"/>
<dbReference type="EMBL" id="BGPR01001286">
    <property type="protein sequence ID" value="GBM50114.1"/>
    <property type="molecule type" value="Genomic_DNA"/>
</dbReference>
<gene>
    <name evidence="1" type="ORF">AVEN_185499_1</name>
</gene>
<evidence type="ECO:0000313" key="2">
    <source>
        <dbReference type="Proteomes" id="UP000499080"/>
    </source>
</evidence>
<protein>
    <submittedName>
        <fullName evidence="1">Uncharacterized protein</fullName>
    </submittedName>
</protein>
<keyword evidence="2" id="KW-1185">Reference proteome</keyword>
<evidence type="ECO:0000313" key="1">
    <source>
        <dbReference type="EMBL" id="GBM50114.1"/>
    </source>
</evidence>
<reference evidence="1 2" key="1">
    <citation type="journal article" date="2019" name="Sci. Rep.">
        <title>Orb-weaving spider Araneus ventricosus genome elucidates the spidroin gene catalogue.</title>
        <authorList>
            <person name="Kono N."/>
            <person name="Nakamura H."/>
            <person name="Ohtoshi R."/>
            <person name="Moran D.A.P."/>
            <person name="Shinohara A."/>
            <person name="Yoshida Y."/>
            <person name="Fujiwara M."/>
            <person name="Mori M."/>
            <person name="Tomita M."/>
            <person name="Arakawa K."/>
        </authorList>
    </citation>
    <scope>NUCLEOTIDE SEQUENCE [LARGE SCALE GENOMIC DNA]</scope>
</reference>
<accession>A0A4Y2GDP4</accession>
<sequence>MKYTPFVSLILDILLIEKWGKKEQQQKKYTTEKKTHRKSFLSQCVEKSELRPLPGLDFRVHLRLSNTDSDSDKEAADMGCSHWQIKLPTQQPLETTDNIAHSSVNTVRFRNRRLSLLKDSTSERGDTQ</sequence>
<proteinExistence type="predicted"/>
<comment type="caution">
    <text evidence="1">The sequence shown here is derived from an EMBL/GenBank/DDBJ whole genome shotgun (WGS) entry which is preliminary data.</text>
</comment>